<dbReference type="PANTHER" id="PTHR45348">
    <property type="entry name" value="HYPOTHETICAL OXIDOREDUCTASE (EUROFUNG)"/>
    <property type="match status" value="1"/>
</dbReference>
<dbReference type="EMBL" id="ML738663">
    <property type="protein sequence ID" value="KAE8160094.1"/>
    <property type="molecule type" value="Genomic_DNA"/>
</dbReference>
<evidence type="ECO:0000256" key="4">
    <source>
        <dbReference type="ARBA" id="ARBA00023002"/>
    </source>
</evidence>
<dbReference type="Gene3D" id="3.90.180.10">
    <property type="entry name" value="Medium-chain alcohol dehydrogenases, catalytic domain"/>
    <property type="match status" value="1"/>
</dbReference>
<dbReference type="InterPro" id="IPR047122">
    <property type="entry name" value="Trans-enoyl_RdTase-like"/>
</dbReference>
<dbReference type="Proteomes" id="UP000326950">
    <property type="component" value="Unassembled WGS sequence"/>
</dbReference>
<dbReference type="InterPro" id="IPR020843">
    <property type="entry name" value="ER"/>
</dbReference>
<feature type="domain" description="Enoyl reductase (ER)" evidence="5">
    <location>
        <begin position="15"/>
        <end position="331"/>
    </location>
</feature>
<proteinExistence type="inferred from homology"/>
<dbReference type="CDD" id="cd08249">
    <property type="entry name" value="enoyl_reductase_like"/>
    <property type="match status" value="1"/>
</dbReference>
<dbReference type="OrthoDB" id="3509362at2759"/>
<evidence type="ECO:0000256" key="1">
    <source>
        <dbReference type="ARBA" id="ARBA00008072"/>
    </source>
</evidence>
<protein>
    <submittedName>
        <fullName evidence="6">Chaperonin 10-like protein</fullName>
    </submittedName>
</protein>
<evidence type="ECO:0000259" key="5">
    <source>
        <dbReference type="SMART" id="SM00829"/>
    </source>
</evidence>
<dbReference type="Pfam" id="PF00107">
    <property type="entry name" value="ADH_zinc_N"/>
    <property type="match status" value="1"/>
</dbReference>
<sequence>MESVNRAAWSLEPKGDLKPSAAPYTPPSGNELVIKNHAFAIQPLDANIRGRAYVDLPYPFILGNGVAGVVEEVGSSVTKFKKGDRVVSDTPAYHQKIAKYGGWQKYVVSAEATTAKIPAATTFEDAAAIPFALLTAVAALNLKLGMKKPGSHEDGRVLIWSASGSVGGYAVQYASSVGYDVVATASPGKFEYVRSLGARQVVDYKDEQAISKLKALGPYEFVMTASGDVAGAHAISEILQPEGGVFVSTRPHSEEMHLAENVELLYDFYSMATQKPENAAFSKWWYEEYLPVALAGGVTPTPLEKRGGGLSGIQNACEDVLNGRSAKKLIINPQEEEEE</sequence>
<evidence type="ECO:0000256" key="2">
    <source>
        <dbReference type="ARBA" id="ARBA00022741"/>
    </source>
</evidence>
<dbReference type="InterPro" id="IPR013149">
    <property type="entry name" value="ADH-like_C"/>
</dbReference>
<dbReference type="InterPro" id="IPR036291">
    <property type="entry name" value="NAD(P)-bd_dom_sf"/>
</dbReference>
<dbReference type="InterPro" id="IPR013154">
    <property type="entry name" value="ADH-like_N"/>
</dbReference>
<dbReference type="SUPFAM" id="SSF51735">
    <property type="entry name" value="NAD(P)-binding Rossmann-fold domains"/>
    <property type="match status" value="1"/>
</dbReference>
<evidence type="ECO:0000256" key="3">
    <source>
        <dbReference type="ARBA" id="ARBA00022857"/>
    </source>
</evidence>
<reference evidence="6 7" key="1">
    <citation type="submission" date="2019-04" db="EMBL/GenBank/DDBJ databases">
        <title>Friends and foes A comparative genomics study of 23 Aspergillus species from section Flavi.</title>
        <authorList>
            <consortium name="DOE Joint Genome Institute"/>
            <person name="Kjaerbolling I."/>
            <person name="Vesth T."/>
            <person name="Frisvad J.C."/>
            <person name="Nybo J.L."/>
            <person name="Theobald S."/>
            <person name="Kildgaard S."/>
            <person name="Isbrandt T."/>
            <person name="Kuo A."/>
            <person name="Sato A."/>
            <person name="Lyhne E.K."/>
            <person name="Kogle M.E."/>
            <person name="Wiebenga A."/>
            <person name="Kun R.S."/>
            <person name="Lubbers R.J."/>
            <person name="Makela M.R."/>
            <person name="Barry K."/>
            <person name="Chovatia M."/>
            <person name="Clum A."/>
            <person name="Daum C."/>
            <person name="Haridas S."/>
            <person name="He G."/>
            <person name="LaButti K."/>
            <person name="Lipzen A."/>
            <person name="Mondo S."/>
            <person name="Riley R."/>
            <person name="Salamov A."/>
            <person name="Simmons B.A."/>
            <person name="Magnuson J.K."/>
            <person name="Henrissat B."/>
            <person name="Mortensen U.H."/>
            <person name="Larsen T.O."/>
            <person name="Devries R.P."/>
            <person name="Grigoriev I.V."/>
            <person name="Machida M."/>
            <person name="Baker S.E."/>
            <person name="Andersen M.R."/>
        </authorList>
    </citation>
    <scope>NUCLEOTIDE SEQUENCE [LARGE SCALE GENOMIC DNA]</scope>
    <source>
        <strain evidence="6 7">CBS 117626</strain>
    </source>
</reference>
<dbReference type="AlphaFoldDB" id="A0A5N6UN87"/>
<comment type="similarity">
    <text evidence="1">Belongs to the zinc-containing alcohol dehydrogenase family.</text>
</comment>
<dbReference type="InterPro" id="IPR011032">
    <property type="entry name" value="GroES-like_sf"/>
</dbReference>
<dbReference type="GO" id="GO:0000166">
    <property type="term" value="F:nucleotide binding"/>
    <property type="evidence" value="ECO:0007669"/>
    <property type="project" value="UniProtKB-KW"/>
</dbReference>
<dbReference type="Gene3D" id="3.40.50.720">
    <property type="entry name" value="NAD(P)-binding Rossmann-like Domain"/>
    <property type="match status" value="1"/>
</dbReference>
<organism evidence="6 7">
    <name type="scientific">Aspergillus tamarii</name>
    <dbReference type="NCBI Taxonomy" id="41984"/>
    <lineage>
        <taxon>Eukaryota</taxon>
        <taxon>Fungi</taxon>
        <taxon>Dikarya</taxon>
        <taxon>Ascomycota</taxon>
        <taxon>Pezizomycotina</taxon>
        <taxon>Eurotiomycetes</taxon>
        <taxon>Eurotiomycetidae</taxon>
        <taxon>Eurotiales</taxon>
        <taxon>Aspergillaceae</taxon>
        <taxon>Aspergillus</taxon>
        <taxon>Aspergillus subgen. Circumdati</taxon>
    </lineage>
</organism>
<evidence type="ECO:0000313" key="6">
    <source>
        <dbReference type="EMBL" id="KAE8160094.1"/>
    </source>
</evidence>
<name>A0A5N6UN87_ASPTM</name>
<accession>A0A5N6UN87</accession>
<dbReference type="GO" id="GO:0016651">
    <property type="term" value="F:oxidoreductase activity, acting on NAD(P)H"/>
    <property type="evidence" value="ECO:0007669"/>
    <property type="project" value="InterPro"/>
</dbReference>
<gene>
    <name evidence="6" type="ORF">BDV40DRAFT_302626</name>
</gene>
<keyword evidence="3" id="KW-0521">NADP</keyword>
<dbReference type="SMART" id="SM00829">
    <property type="entry name" value="PKS_ER"/>
    <property type="match status" value="1"/>
</dbReference>
<keyword evidence="7" id="KW-1185">Reference proteome</keyword>
<evidence type="ECO:0000313" key="7">
    <source>
        <dbReference type="Proteomes" id="UP000326950"/>
    </source>
</evidence>
<keyword evidence="2" id="KW-0547">Nucleotide-binding</keyword>
<dbReference type="SUPFAM" id="SSF50129">
    <property type="entry name" value="GroES-like"/>
    <property type="match status" value="1"/>
</dbReference>
<dbReference type="Pfam" id="PF08240">
    <property type="entry name" value="ADH_N"/>
    <property type="match status" value="1"/>
</dbReference>
<dbReference type="PANTHER" id="PTHR45348:SF2">
    <property type="entry name" value="ZINC-TYPE ALCOHOL DEHYDROGENASE-LIKE PROTEIN C2E1P3.01"/>
    <property type="match status" value="1"/>
</dbReference>
<keyword evidence="4" id="KW-0560">Oxidoreductase</keyword>